<dbReference type="Proteomes" id="UP001234989">
    <property type="component" value="Chromosome 12"/>
</dbReference>
<dbReference type="InterPro" id="IPR043502">
    <property type="entry name" value="DNA/RNA_pol_sf"/>
</dbReference>
<name>A0AAF1A2N7_SOLVR</name>
<dbReference type="AlphaFoldDB" id="A0AAF1A2N7"/>
<sequence length="84" mass="9511">MGLLAMVRDTTEGALRLEKIHVVNEFSDVFHKDLPGLPHVREIDLGIDLAPDILPISIPSYLMAPTELKELKQQLQDLLYKSFI</sequence>
<reference evidence="1" key="1">
    <citation type="submission" date="2023-08" db="EMBL/GenBank/DDBJ databases">
        <title>A de novo genome assembly of Solanum verrucosum Schlechtendal, a Mexican diploid species geographically isolated from the other diploid A-genome species in potato relatives.</title>
        <authorList>
            <person name="Hosaka K."/>
        </authorList>
    </citation>
    <scope>NUCLEOTIDE SEQUENCE</scope>
    <source>
        <tissue evidence="1">Young leaves</tissue>
    </source>
</reference>
<dbReference type="EMBL" id="CP133623">
    <property type="protein sequence ID" value="WMV58773.1"/>
    <property type="molecule type" value="Genomic_DNA"/>
</dbReference>
<proteinExistence type="predicted"/>
<keyword evidence="2" id="KW-1185">Reference proteome</keyword>
<dbReference type="SUPFAM" id="SSF56672">
    <property type="entry name" value="DNA/RNA polymerases"/>
    <property type="match status" value="1"/>
</dbReference>
<organism evidence="1 2">
    <name type="scientific">Solanum verrucosum</name>
    <dbReference type="NCBI Taxonomy" id="315347"/>
    <lineage>
        <taxon>Eukaryota</taxon>
        <taxon>Viridiplantae</taxon>
        <taxon>Streptophyta</taxon>
        <taxon>Embryophyta</taxon>
        <taxon>Tracheophyta</taxon>
        <taxon>Spermatophyta</taxon>
        <taxon>Magnoliopsida</taxon>
        <taxon>eudicotyledons</taxon>
        <taxon>Gunneridae</taxon>
        <taxon>Pentapetalae</taxon>
        <taxon>asterids</taxon>
        <taxon>lamiids</taxon>
        <taxon>Solanales</taxon>
        <taxon>Solanaceae</taxon>
        <taxon>Solanoideae</taxon>
        <taxon>Solaneae</taxon>
        <taxon>Solanum</taxon>
    </lineage>
</organism>
<gene>
    <name evidence="1" type="ORF">MTR67_052158</name>
</gene>
<evidence type="ECO:0000313" key="2">
    <source>
        <dbReference type="Proteomes" id="UP001234989"/>
    </source>
</evidence>
<accession>A0AAF1A2N7</accession>
<evidence type="ECO:0000313" key="1">
    <source>
        <dbReference type="EMBL" id="WMV58773.1"/>
    </source>
</evidence>
<protein>
    <submittedName>
        <fullName evidence="1">Uncharacterized protein</fullName>
    </submittedName>
</protein>